<dbReference type="AlphaFoldDB" id="A0A852SKM2"/>
<sequence>MTSMKLISQGISYDVSRRDEGLYEVVSGEVFLGFVERAGQVYVALSGIRYDRAVETGQALSLSGAAAMLEAAPAARVTQELVAAA</sequence>
<gene>
    <name evidence="1" type="ORF">BJ984_000119</name>
</gene>
<proteinExistence type="predicted"/>
<organism evidence="1 2">
    <name type="scientific">Herbiconiux flava</name>
    <dbReference type="NCBI Taxonomy" id="881268"/>
    <lineage>
        <taxon>Bacteria</taxon>
        <taxon>Bacillati</taxon>
        <taxon>Actinomycetota</taxon>
        <taxon>Actinomycetes</taxon>
        <taxon>Micrococcales</taxon>
        <taxon>Microbacteriaceae</taxon>
        <taxon>Herbiconiux</taxon>
    </lineage>
</organism>
<reference evidence="1 2" key="1">
    <citation type="submission" date="2020-07" db="EMBL/GenBank/DDBJ databases">
        <title>Sequencing the genomes of 1000 actinobacteria strains.</title>
        <authorList>
            <person name="Klenk H.-P."/>
        </authorList>
    </citation>
    <scope>NUCLEOTIDE SEQUENCE [LARGE SCALE GENOMIC DNA]</scope>
    <source>
        <strain evidence="1 2">DSM 26474</strain>
    </source>
</reference>
<evidence type="ECO:0000313" key="2">
    <source>
        <dbReference type="Proteomes" id="UP000549913"/>
    </source>
</evidence>
<evidence type="ECO:0000313" key="1">
    <source>
        <dbReference type="EMBL" id="NYD68961.1"/>
    </source>
</evidence>
<accession>A0A852SKM2</accession>
<protein>
    <submittedName>
        <fullName evidence="1">Uncharacterized protein</fullName>
    </submittedName>
</protein>
<dbReference type="RefSeq" id="WP_179546387.1">
    <property type="nucleotide sequence ID" value="NZ_BSEW01000001.1"/>
</dbReference>
<comment type="caution">
    <text evidence="1">The sequence shown here is derived from an EMBL/GenBank/DDBJ whole genome shotgun (WGS) entry which is preliminary data.</text>
</comment>
<dbReference type="Proteomes" id="UP000549913">
    <property type="component" value="Unassembled WGS sequence"/>
</dbReference>
<name>A0A852SKM2_9MICO</name>
<dbReference type="EMBL" id="JACCBM010000001">
    <property type="protein sequence ID" value="NYD68961.1"/>
    <property type="molecule type" value="Genomic_DNA"/>
</dbReference>
<keyword evidence="2" id="KW-1185">Reference proteome</keyword>